<organism evidence="3 4">
    <name type="scientific">Patulibacter medicamentivorans</name>
    <dbReference type="NCBI Taxonomy" id="1097667"/>
    <lineage>
        <taxon>Bacteria</taxon>
        <taxon>Bacillati</taxon>
        <taxon>Actinomycetota</taxon>
        <taxon>Thermoleophilia</taxon>
        <taxon>Solirubrobacterales</taxon>
        <taxon>Patulibacteraceae</taxon>
        <taxon>Patulibacter</taxon>
    </lineage>
</organism>
<evidence type="ECO:0000259" key="2">
    <source>
        <dbReference type="SMART" id="SM00507"/>
    </source>
</evidence>
<keyword evidence="4" id="KW-1185">Reference proteome</keyword>
<proteinExistence type="predicted"/>
<keyword evidence="3" id="KW-0378">Hydrolase</keyword>
<feature type="region of interest" description="Disordered" evidence="1">
    <location>
        <begin position="117"/>
        <end position="138"/>
    </location>
</feature>
<reference evidence="3 4" key="1">
    <citation type="journal article" date="2013" name="Biodegradation">
        <title>Quantitative proteomic analysis of ibuprofen-degrading Patulibacter sp. strain I11.</title>
        <authorList>
            <person name="Almeida B."/>
            <person name="Kjeldal H."/>
            <person name="Lolas I."/>
            <person name="Knudsen A.D."/>
            <person name="Carvalho G."/>
            <person name="Nielsen K.L."/>
            <person name="Barreto Crespo M.T."/>
            <person name="Stensballe A."/>
            <person name="Nielsen J.L."/>
        </authorList>
    </citation>
    <scope>NUCLEOTIDE SEQUENCE [LARGE SCALE GENOMIC DNA]</scope>
    <source>
        <strain evidence="3 4">I11</strain>
    </source>
</reference>
<keyword evidence="3" id="KW-0255">Endonuclease</keyword>
<protein>
    <submittedName>
        <fullName evidence="3">HNH endonuclease family protein</fullName>
    </submittedName>
</protein>
<evidence type="ECO:0000313" key="3">
    <source>
        <dbReference type="EMBL" id="EHN11105.1"/>
    </source>
</evidence>
<dbReference type="GO" id="GO:0003676">
    <property type="term" value="F:nucleic acid binding"/>
    <property type="evidence" value="ECO:0007669"/>
    <property type="project" value="InterPro"/>
</dbReference>
<dbReference type="AlphaFoldDB" id="H0E5E8"/>
<keyword evidence="3" id="KW-0540">Nuclease</keyword>
<evidence type="ECO:0000313" key="4">
    <source>
        <dbReference type="Proteomes" id="UP000005143"/>
    </source>
</evidence>
<accession>H0E5E8</accession>
<dbReference type="GO" id="GO:0004519">
    <property type="term" value="F:endonuclease activity"/>
    <property type="evidence" value="ECO:0007669"/>
    <property type="project" value="UniProtKB-KW"/>
</dbReference>
<dbReference type="GO" id="GO:0008270">
    <property type="term" value="F:zinc ion binding"/>
    <property type="evidence" value="ECO:0007669"/>
    <property type="project" value="InterPro"/>
</dbReference>
<dbReference type="InterPro" id="IPR003615">
    <property type="entry name" value="HNH_nuc"/>
</dbReference>
<gene>
    <name evidence="3" type="ORF">PAI11_20390</name>
</gene>
<dbReference type="RefSeq" id="WP_007574333.1">
    <property type="nucleotide sequence ID" value="NZ_AGUD01000163.1"/>
</dbReference>
<evidence type="ECO:0000256" key="1">
    <source>
        <dbReference type="SAM" id="MobiDB-lite"/>
    </source>
</evidence>
<feature type="domain" description="HNH nuclease" evidence="2">
    <location>
        <begin position="41"/>
        <end position="96"/>
    </location>
</feature>
<dbReference type="Pfam" id="PF01844">
    <property type="entry name" value="HNH"/>
    <property type="match status" value="1"/>
</dbReference>
<dbReference type="EMBL" id="AGUD01000163">
    <property type="protein sequence ID" value="EHN11105.1"/>
    <property type="molecule type" value="Genomic_DNA"/>
</dbReference>
<sequence>MTALTTDRLLERFLREDAGTPLGVGMPSGRPLRVDGERHYDAWLRLLRADPCAYCGELVGGARTIDHVEPRSRSPRGIGSAHGWINVVAACQRCNGAKADRPLLLFLLTRRGRVRRRGSRTVGAARRGAHPSRAQQPL</sequence>
<dbReference type="SMART" id="SM00507">
    <property type="entry name" value="HNHc"/>
    <property type="match status" value="1"/>
</dbReference>
<dbReference type="Gene3D" id="1.10.30.50">
    <property type="match status" value="1"/>
</dbReference>
<dbReference type="OrthoDB" id="9802901at2"/>
<comment type="caution">
    <text evidence="3">The sequence shown here is derived from an EMBL/GenBank/DDBJ whole genome shotgun (WGS) entry which is preliminary data.</text>
</comment>
<dbReference type="CDD" id="cd00085">
    <property type="entry name" value="HNHc"/>
    <property type="match status" value="1"/>
</dbReference>
<dbReference type="InterPro" id="IPR002711">
    <property type="entry name" value="HNH"/>
</dbReference>
<name>H0E5E8_9ACTN</name>
<dbReference type="Proteomes" id="UP000005143">
    <property type="component" value="Unassembled WGS sequence"/>
</dbReference>